<keyword evidence="2" id="KW-0378">Hydrolase</keyword>
<dbReference type="InterPro" id="IPR038721">
    <property type="entry name" value="IS701-like_DDE_dom"/>
</dbReference>
<sequence>NSVLEGYNIACLEILLTPNRTLMNPVTKITVLPALTADLLQASGILIDNIFAILWQRIGIKTLLNRCGFSKRSGRPIDEVIYTLSLWLWLKKESIGMFAREGLQGMGKDVLYDTLNREDLNWRKHHEQIARKALASYQAKDSAFVVDDTVVRRFGRKMPGISSHFDHTLGRHVMGQQVVTLGLASEEGFVPLDSELFISQAKVQPLQQSFQDGRSIVAKRYRIAQSQSKPEMVASMIRRALRAGIEASYLLADAWFGSKTMIRLSQETSLVAILRMKKNKMKYRISEYVEGVMVRQELDANSLYRHSVRKKWQTVAGQGYQAKMVDAELNLAESPKAPEQWVKVRLLFVRGAIDKTKTQIGKHDWVVFLCTDAALSATEILQRYAMRWAIEVYFKEAKQHLGLLKEQSNHYAAYIASIHLAAIRFCLLAIAKQMQGANSIAQMRQRVCSNSTDISFASKLWQVFRAIISGALDELKAILGDTITLVLETIDAHIQCFFVQALQLDPRTIRLETL</sequence>
<gene>
    <name evidence="2" type="ORF">SAMN05421880_1671</name>
</gene>
<name>A0A1I4V0K4_9PROT</name>
<evidence type="ECO:0000313" key="2">
    <source>
        <dbReference type="EMBL" id="SFM94744.1"/>
    </source>
</evidence>
<keyword evidence="2" id="KW-0540">Nuclease</keyword>
<dbReference type="PANTHER" id="PTHR33627:SF1">
    <property type="entry name" value="TRANSPOSASE"/>
    <property type="match status" value="1"/>
</dbReference>
<protein>
    <submittedName>
        <fullName evidence="2">DDE superfamily endonuclease</fullName>
    </submittedName>
</protein>
<dbReference type="AlphaFoldDB" id="A0A1I4V0K4"/>
<proteinExistence type="predicted"/>
<accession>A0A1I4V0K4</accession>
<dbReference type="InterPro" id="IPR039365">
    <property type="entry name" value="IS701-like"/>
</dbReference>
<evidence type="ECO:0000259" key="1">
    <source>
        <dbReference type="Pfam" id="PF13546"/>
    </source>
</evidence>
<organism evidence="2 3">
    <name type="scientific">Nitrosomonas nitrosa</name>
    <dbReference type="NCBI Taxonomy" id="52442"/>
    <lineage>
        <taxon>Bacteria</taxon>
        <taxon>Pseudomonadati</taxon>
        <taxon>Pseudomonadota</taxon>
        <taxon>Betaproteobacteria</taxon>
        <taxon>Nitrosomonadales</taxon>
        <taxon>Nitrosomonadaceae</taxon>
        <taxon>Nitrosomonas</taxon>
    </lineage>
</organism>
<dbReference type="Pfam" id="PF13546">
    <property type="entry name" value="DDE_5"/>
    <property type="match status" value="1"/>
</dbReference>
<dbReference type="STRING" id="52442.SAMN05421880_1671"/>
<dbReference type="InterPro" id="IPR012337">
    <property type="entry name" value="RNaseH-like_sf"/>
</dbReference>
<dbReference type="Gene3D" id="3.90.350.10">
    <property type="entry name" value="Transposase Inhibitor Protein From Tn5, Chain A, domain 1"/>
    <property type="match status" value="1"/>
</dbReference>
<dbReference type="RefSeq" id="WP_218143503.1">
    <property type="nucleotide sequence ID" value="NZ_FOUF01000067.1"/>
</dbReference>
<keyword evidence="3" id="KW-1185">Reference proteome</keyword>
<dbReference type="GO" id="GO:0004519">
    <property type="term" value="F:endonuclease activity"/>
    <property type="evidence" value="ECO:0007669"/>
    <property type="project" value="UniProtKB-KW"/>
</dbReference>
<dbReference type="PANTHER" id="PTHR33627">
    <property type="entry name" value="TRANSPOSASE"/>
    <property type="match status" value="1"/>
</dbReference>
<feature type="domain" description="Transposase IS701-like DDE" evidence="1">
    <location>
        <begin position="105"/>
        <end position="284"/>
    </location>
</feature>
<dbReference type="EMBL" id="FOUF01000067">
    <property type="protein sequence ID" value="SFM94744.1"/>
    <property type="molecule type" value="Genomic_DNA"/>
</dbReference>
<dbReference type="SUPFAM" id="SSF53098">
    <property type="entry name" value="Ribonuclease H-like"/>
    <property type="match status" value="1"/>
</dbReference>
<keyword evidence="2" id="KW-0255">Endonuclease</keyword>
<dbReference type="Proteomes" id="UP000199561">
    <property type="component" value="Unassembled WGS sequence"/>
</dbReference>
<feature type="non-terminal residue" evidence="2">
    <location>
        <position position="1"/>
    </location>
</feature>
<evidence type="ECO:0000313" key="3">
    <source>
        <dbReference type="Proteomes" id="UP000199561"/>
    </source>
</evidence>
<reference evidence="2 3" key="1">
    <citation type="submission" date="2016-10" db="EMBL/GenBank/DDBJ databases">
        <authorList>
            <person name="de Groot N.N."/>
        </authorList>
    </citation>
    <scope>NUCLEOTIDE SEQUENCE [LARGE SCALE GENOMIC DNA]</scope>
    <source>
        <strain evidence="2 3">Nm146</strain>
    </source>
</reference>